<reference evidence="2 3" key="1">
    <citation type="submission" date="2021-03" db="EMBL/GenBank/DDBJ databases">
        <title>Actinomadura violae sp. nov., isolated from lichen in Thailand.</title>
        <authorList>
            <person name="Kanchanasin P."/>
            <person name="Saeng-In P."/>
            <person name="Phongsopitanun W."/>
            <person name="Yuki M."/>
            <person name="Kudo T."/>
            <person name="Ohkuma M."/>
            <person name="Tanasupawat S."/>
        </authorList>
    </citation>
    <scope>NUCLEOTIDE SEQUENCE [LARGE SCALE GENOMIC DNA]</scope>
    <source>
        <strain evidence="2 3">LCR2-06</strain>
    </source>
</reference>
<evidence type="ECO:0000313" key="3">
    <source>
        <dbReference type="Proteomes" id="UP000680206"/>
    </source>
</evidence>
<gene>
    <name evidence="2" type="ORF">J4709_46145</name>
</gene>
<dbReference type="EMBL" id="JAGEPF010000040">
    <property type="protein sequence ID" value="MBO2464972.1"/>
    <property type="molecule type" value="Genomic_DNA"/>
</dbReference>
<evidence type="ECO:0000313" key="2">
    <source>
        <dbReference type="EMBL" id="MBO2464972.1"/>
    </source>
</evidence>
<name>A0ABS3S7J5_9ACTN</name>
<proteinExistence type="predicted"/>
<sequence length="95" mass="10378">MPIYHQPPTAIPASMGEVRPTQTVWTGDSWDYVVDVSAEDARPGTVTIVRRTPAGHCFTTSYRRGRATAVRIPADHYSTAHGRPGHAPRPRITAA</sequence>
<organism evidence="2 3">
    <name type="scientific">Actinomadura violacea</name>
    <dbReference type="NCBI Taxonomy" id="2819934"/>
    <lineage>
        <taxon>Bacteria</taxon>
        <taxon>Bacillati</taxon>
        <taxon>Actinomycetota</taxon>
        <taxon>Actinomycetes</taxon>
        <taxon>Streptosporangiales</taxon>
        <taxon>Thermomonosporaceae</taxon>
        <taxon>Actinomadura</taxon>
    </lineage>
</organism>
<comment type="caution">
    <text evidence="2">The sequence shown here is derived from an EMBL/GenBank/DDBJ whole genome shotgun (WGS) entry which is preliminary data.</text>
</comment>
<feature type="region of interest" description="Disordered" evidence="1">
    <location>
        <begin position="76"/>
        <end position="95"/>
    </location>
</feature>
<evidence type="ECO:0000256" key="1">
    <source>
        <dbReference type="SAM" id="MobiDB-lite"/>
    </source>
</evidence>
<keyword evidence="3" id="KW-1185">Reference proteome</keyword>
<dbReference type="RefSeq" id="WP_208251835.1">
    <property type="nucleotide sequence ID" value="NZ_JAGEPF010000040.1"/>
</dbReference>
<accession>A0ABS3S7J5</accession>
<protein>
    <submittedName>
        <fullName evidence="2">Uncharacterized protein</fullName>
    </submittedName>
</protein>
<dbReference type="Proteomes" id="UP000680206">
    <property type="component" value="Unassembled WGS sequence"/>
</dbReference>